<evidence type="ECO:0000313" key="1">
    <source>
        <dbReference type="EMBL" id="GBM42854.1"/>
    </source>
</evidence>
<sequence length="59" mass="6737">LECVQKKFLIAGLLTFRGKKLHNYGAPWWGSVDHGGPGPLSFGLGLQSFRIRWNWQYGF</sequence>
<evidence type="ECO:0000313" key="2">
    <source>
        <dbReference type="Proteomes" id="UP000499080"/>
    </source>
</evidence>
<dbReference type="AlphaFoldDB" id="A0A4Y2FT83"/>
<protein>
    <submittedName>
        <fullName evidence="1">Uncharacterized protein</fullName>
    </submittedName>
</protein>
<keyword evidence="2" id="KW-1185">Reference proteome</keyword>
<reference evidence="1 2" key="1">
    <citation type="journal article" date="2019" name="Sci. Rep.">
        <title>Orb-weaving spider Araneus ventricosus genome elucidates the spidroin gene catalogue.</title>
        <authorList>
            <person name="Kono N."/>
            <person name="Nakamura H."/>
            <person name="Ohtoshi R."/>
            <person name="Moran D.A.P."/>
            <person name="Shinohara A."/>
            <person name="Yoshida Y."/>
            <person name="Fujiwara M."/>
            <person name="Mori M."/>
            <person name="Tomita M."/>
            <person name="Arakawa K."/>
        </authorList>
    </citation>
    <scope>NUCLEOTIDE SEQUENCE [LARGE SCALE GENOMIC DNA]</scope>
</reference>
<name>A0A4Y2FT83_ARAVE</name>
<accession>A0A4Y2FT83</accession>
<proteinExistence type="predicted"/>
<comment type="caution">
    <text evidence="1">The sequence shown here is derived from an EMBL/GenBank/DDBJ whole genome shotgun (WGS) entry which is preliminary data.</text>
</comment>
<feature type="non-terminal residue" evidence="1">
    <location>
        <position position="1"/>
    </location>
</feature>
<dbReference type="EMBL" id="BGPR01174695">
    <property type="protein sequence ID" value="GBM42854.1"/>
    <property type="molecule type" value="Genomic_DNA"/>
</dbReference>
<gene>
    <name evidence="1" type="ORF">AVEN_72770_1</name>
</gene>
<organism evidence="1 2">
    <name type="scientific">Araneus ventricosus</name>
    <name type="common">Orbweaver spider</name>
    <name type="synonym">Epeira ventricosa</name>
    <dbReference type="NCBI Taxonomy" id="182803"/>
    <lineage>
        <taxon>Eukaryota</taxon>
        <taxon>Metazoa</taxon>
        <taxon>Ecdysozoa</taxon>
        <taxon>Arthropoda</taxon>
        <taxon>Chelicerata</taxon>
        <taxon>Arachnida</taxon>
        <taxon>Araneae</taxon>
        <taxon>Araneomorphae</taxon>
        <taxon>Entelegynae</taxon>
        <taxon>Araneoidea</taxon>
        <taxon>Araneidae</taxon>
        <taxon>Araneus</taxon>
    </lineage>
</organism>
<dbReference type="Proteomes" id="UP000499080">
    <property type="component" value="Unassembled WGS sequence"/>
</dbReference>